<dbReference type="Pfam" id="PF05402">
    <property type="entry name" value="PqqD"/>
    <property type="match status" value="1"/>
</dbReference>
<name>A0ABX1LSL8_9CYAN</name>
<gene>
    <name evidence="1" type="ORF">HC246_09965</name>
</gene>
<dbReference type="EMBL" id="JAAVJL010000001">
    <property type="protein sequence ID" value="NMF58336.1"/>
    <property type="molecule type" value="Genomic_DNA"/>
</dbReference>
<comment type="caution">
    <text evidence="1">The sequence shown here is derived from an EMBL/GenBank/DDBJ whole genome shotgun (WGS) entry which is preliminary data.</text>
</comment>
<evidence type="ECO:0000313" key="2">
    <source>
        <dbReference type="Proteomes" id="UP000738376"/>
    </source>
</evidence>
<dbReference type="InterPro" id="IPR041881">
    <property type="entry name" value="PqqD_sf"/>
</dbReference>
<keyword evidence="2" id="KW-1185">Reference proteome</keyword>
<dbReference type="RefSeq" id="WP_169363253.1">
    <property type="nucleotide sequence ID" value="NZ_JAAVJL010000001.1"/>
</dbReference>
<reference evidence="1 2" key="1">
    <citation type="submission" date="2020-03" db="EMBL/GenBank/DDBJ databases">
        <title>Draft Genome Sequence of 2-Methylisoborneol Producing Pseudanabaena yagii Strain GIHE-NHR1 Isolated from North Han River in South Korea.</title>
        <authorList>
            <person name="Jeong J."/>
        </authorList>
    </citation>
    <scope>NUCLEOTIDE SEQUENCE [LARGE SCALE GENOMIC DNA]</scope>
    <source>
        <strain evidence="1 2">GIHE-NHR1</strain>
    </source>
</reference>
<dbReference type="InterPro" id="IPR008792">
    <property type="entry name" value="PQQD"/>
</dbReference>
<protein>
    <submittedName>
        <fullName evidence="1">PqqD family protein</fullName>
    </submittedName>
</protein>
<proteinExistence type="predicted"/>
<organism evidence="1 2">
    <name type="scientific">Pseudanabaena yagii GIHE-NHR1</name>
    <dbReference type="NCBI Taxonomy" id="2722753"/>
    <lineage>
        <taxon>Bacteria</taxon>
        <taxon>Bacillati</taxon>
        <taxon>Cyanobacteriota</taxon>
        <taxon>Cyanophyceae</taxon>
        <taxon>Pseudanabaenales</taxon>
        <taxon>Pseudanabaenaceae</taxon>
        <taxon>Pseudanabaena</taxon>
        <taxon>Pseudanabaena yagii</taxon>
    </lineage>
</organism>
<dbReference type="Proteomes" id="UP000738376">
    <property type="component" value="Unassembled WGS sequence"/>
</dbReference>
<evidence type="ECO:0000313" key="1">
    <source>
        <dbReference type="EMBL" id="NMF58336.1"/>
    </source>
</evidence>
<dbReference type="Gene3D" id="1.10.10.1150">
    <property type="entry name" value="Coenzyme PQQ synthesis protein D (PqqD)"/>
    <property type="match status" value="1"/>
</dbReference>
<sequence>MAGLKTLQISHDGFAFDSSTGETYTLNRCGRLILQKMQQGENRAQIITALAESFGMAQSLIEKDLADFCQQMEALGISSKNIGKSNSQSHSRIQEAIA</sequence>
<accession>A0ABX1LSL8</accession>